<proteinExistence type="predicted"/>
<dbReference type="PROSITE" id="PS50943">
    <property type="entry name" value="HTH_CROC1"/>
    <property type="match status" value="1"/>
</dbReference>
<comment type="caution">
    <text evidence="3">The sequence shown here is derived from an EMBL/GenBank/DDBJ whole genome shotgun (WGS) entry which is preliminary data.</text>
</comment>
<dbReference type="PANTHER" id="PTHR46797">
    <property type="entry name" value="HTH-TYPE TRANSCRIPTIONAL REGULATOR"/>
    <property type="match status" value="1"/>
</dbReference>
<sequence length="185" mass="20093">MSIRLKQLRRQRHWSLETLAEQTGLTKSYLSKVERGLSVPSIAVAIKLASELGVNVEELFSDQASPAEIAITRASERTSLGNSDSDKPSIQSIASGASSKRMLPFVIYPADDFGTSAFKEHEGEEFLFVHSGNVEVAFPTGTYELAAGDSLYFNSLVPHKIRSIGGTQAEVLVVVSHEDELPIGQ</sequence>
<dbReference type="CDD" id="cd00093">
    <property type="entry name" value="HTH_XRE"/>
    <property type="match status" value="1"/>
</dbReference>
<evidence type="ECO:0000313" key="3">
    <source>
        <dbReference type="EMBL" id="NHZ65910.1"/>
    </source>
</evidence>
<dbReference type="Pfam" id="PF07883">
    <property type="entry name" value="Cupin_2"/>
    <property type="match status" value="1"/>
</dbReference>
<name>A0ABX0MT44_9BURK</name>
<dbReference type="InterPro" id="IPR001387">
    <property type="entry name" value="Cro/C1-type_HTH"/>
</dbReference>
<dbReference type="EMBL" id="WHJF01000103">
    <property type="protein sequence ID" value="NHZ65910.1"/>
    <property type="molecule type" value="Genomic_DNA"/>
</dbReference>
<dbReference type="SMART" id="SM00530">
    <property type="entry name" value="HTH_XRE"/>
    <property type="match status" value="1"/>
</dbReference>
<dbReference type="PANTHER" id="PTHR46797:SF1">
    <property type="entry name" value="METHYLPHOSPHONATE SYNTHASE"/>
    <property type="match status" value="1"/>
</dbReference>
<organism evidence="3 4">
    <name type="scientific">Massilia genomosp. 1</name>
    <dbReference type="NCBI Taxonomy" id="2609280"/>
    <lineage>
        <taxon>Bacteria</taxon>
        <taxon>Pseudomonadati</taxon>
        <taxon>Pseudomonadota</taxon>
        <taxon>Betaproteobacteria</taxon>
        <taxon>Burkholderiales</taxon>
        <taxon>Oxalobacteraceae</taxon>
        <taxon>Telluria group</taxon>
        <taxon>Massilia</taxon>
    </lineage>
</organism>
<evidence type="ECO:0000313" key="4">
    <source>
        <dbReference type="Proteomes" id="UP000610594"/>
    </source>
</evidence>
<keyword evidence="4" id="KW-1185">Reference proteome</keyword>
<gene>
    <name evidence="3" type="ORF">F1735_27020</name>
</gene>
<dbReference type="SUPFAM" id="SSF51182">
    <property type="entry name" value="RmlC-like cupins"/>
    <property type="match status" value="1"/>
</dbReference>
<dbReference type="Proteomes" id="UP000610594">
    <property type="component" value="Unassembled WGS sequence"/>
</dbReference>
<dbReference type="RefSeq" id="WP_167239830.1">
    <property type="nucleotide sequence ID" value="NZ_WHJF01000103.1"/>
</dbReference>
<dbReference type="InterPro" id="IPR010982">
    <property type="entry name" value="Lambda_DNA-bd_dom_sf"/>
</dbReference>
<dbReference type="SUPFAM" id="SSF47413">
    <property type="entry name" value="lambda repressor-like DNA-binding domains"/>
    <property type="match status" value="1"/>
</dbReference>
<dbReference type="InterPro" id="IPR014710">
    <property type="entry name" value="RmlC-like_jellyroll"/>
</dbReference>
<reference evidence="3 4" key="1">
    <citation type="submission" date="2019-10" db="EMBL/GenBank/DDBJ databases">
        <title>Taxonomy of Antarctic Massilia spp.: description of Massilia rubra sp. nov., Massilia aquatica sp. nov., Massilia mucilaginosa sp. nov., Massilia frigida sp. nov. isolated from streams, lakes and regoliths.</title>
        <authorList>
            <person name="Holochova P."/>
            <person name="Sedlacek I."/>
            <person name="Kralova S."/>
            <person name="Maslanova I."/>
            <person name="Busse H.-J."/>
            <person name="Stankova E."/>
            <person name="Vrbovska V."/>
            <person name="Kovarovic V."/>
            <person name="Bartak M."/>
            <person name="Svec P."/>
            <person name="Pantucek R."/>
        </authorList>
    </citation>
    <scope>NUCLEOTIDE SEQUENCE [LARGE SCALE GENOMIC DNA]</scope>
    <source>
        <strain evidence="3 4">CCM 8694</strain>
    </source>
</reference>
<dbReference type="InterPro" id="IPR013096">
    <property type="entry name" value="Cupin_2"/>
</dbReference>
<evidence type="ECO:0000259" key="2">
    <source>
        <dbReference type="PROSITE" id="PS50943"/>
    </source>
</evidence>
<keyword evidence="1" id="KW-0238">DNA-binding</keyword>
<feature type="domain" description="HTH cro/C1-type" evidence="2">
    <location>
        <begin position="5"/>
        <end position="59"/>
    </location>
</feature>
<dbReference type="Gene3D" id="1.10.260.40">
    <property type="entry name" value="lambda repressor-like DNA-binding domains"/>
    <property type="match status" value="1"/>
</dbReference>
<dbReference type="InterPro" id="IPR050807">
    <property type="entry name" value="TransReg_Diox_bact_type"/>
</dbReference>
<dbReference type="Gene3D" id="2.60.120.10">
    <property type="entry name" value="Jelly Rolls"/>
    <property type="match status" value="1"/>
</dbReference>
<protein>
    <submittedName>
        <fullName evidence="3">Helix-turn-helix domain-containing protein</fullName>
    </submittedName>
</protein>
<dbReference type="CDD" id="cd02209">
    <property type="entry name" value="cupin_XRE_C"/>
    <property type="match status" value="1"/>
</dbReference>
<dbReference type="Pfam" id="PF01381">
    <property type="entry name" value="HTH_3"/>
    <property type="match status" value="1"/>
</dbReference>
<dbReference type="InterPro" id="IPR011051">
    <property type="entry name" value="RmlC_Cupin_sf"/>
</dbReference>
<evidence type="ECO:0000256" key="1">
    <source>
        <dbReference type="ARBA" id="ARBA00023125"/>
    </source>
</evidence>
<accession>A0ABX0MT44</accession>